<dbReference type="PANTHER" id="PTHR30204:SF58">
    <property type="entry name" value="HTH-TYPE TRANSCRIPTIONAL REGULATOR YFMP"/>
    <property type="match status" value="1"/>
</dbReference>
<protein>
    <submittedName>
        <fullName evidence="4">Transcriptional regulator, MerR family</fullName>
    </submittedName>
</protein>
<proteinExistence type="predicted"/>
<sequence>MDDLFTITELADELSITTRTIRFYEEQGLLSPGRLGSTRVYTLRDRARLSLIMRGKRLGFSIRDIQEYLELYDADPKHQKQTGALLAKARARIVELEEQMDSLKLTLCELRAIERTAAEALGEDMESDAGQTCRDD</sequence>
<dbReference type="GO" id="GO:0003700">
    <property type="term" value="F:DNA-binding transcription factor activity"/>
    <property type="evidence" value="ECO:0007669"/>
    <property type="project" value="InterPro"/>
</dbReference>
<dbReference type="PROSITE" id="PS50937">
    <property type="entry name" value="HTH_MERR_2"/>
    <property type="match status" value="1"/>
</dbReference>
<evidence type="ECO:0000259" key="3">
    <source>
        <dbReference type="PROSITE" id="PS50937"/>
    </source>
</evidence>
<dbReference type="InterPro" id="IPR000551">
    <property type="entry name" value="MerR-type_HTH_dom"/>
</dbReference>
<dbReference type="Pfam" id="PF13411">
    <property type="entry name" value="MerR_1"/>
    <property type="match status" value="1"/>
</dbReference>
<gene>
    <name evidence="4" type="ORF">SAMN06297251_1378</name>
</gene>
<evidence type="ECO:0000313" key="5">
    <source>
        <dbReference type="Proteomes" id="UP000192656"/>
    </source>
</evidence>
<dbReference type="SMART" id="SM00422">
    <property type="entry name" value="HTH_MERR"/>
    <property type="match status" value="1"/>
</dbReference>
<keyword evidence="2" id="KW-0175">Coiled coil</keyword>
<evidence type="ECO:0000256" key="2">
    <source>
        <dbReference type="SAM" id="Coils"/>
    </source>
</evidence>
<dbReference type="EMBL" id="FWXR01000037">
    <property type="protein sequence ID" value="SMD13458.1"/>
    <property type="molecule type" value="Genomic_DNA"/>
</dbReference>
<feature type="coiled-coil region" evidence="2">
    <location>
        <begin position="79"/>
        <end position="106"/>
    </location>
</feature>
<dbReference type="PANTHER" id="PTHR30204">
    <property type="entry name" value="REDOX-CYCLING DRUG-SENSING TRANSCRIPTIONAL ACTIVATOR SOXR"/>
    <property type="match status" value="1"/>
</dbReference>
<organism evidence="4 5">
    <name type="scientific">Fulvimarina manganoxydans</name>
    <dbReference type="NCBI Taxonomy" id="937218"/>
    <lineage>
        <taxon>Bacteria</taxon>
        <taxon>Pseudomonadati</taxon>
        <taxon>Pseudomonadota</taxon>
        <taxon>Alphaproteobacteria</taxon>
        <taxon>Hyphomicrobiales</taxon>
        <taxon>Aurantimonadaceae</taxon>
        <taxon>Fulvimarina</taxon>
    </lineage>
</organism>
<dbReference type="Proteomes" id="UP000192656">
    <property type="component" value="Unassembled WGS sequence"/>
</dbReference>
<name>A0A1W2EW69_9HYPH</name>
<accession>A0A1W2EW69</accession>
<dbReference type="InterPro" id="IPR009061">
    <property type="entry name" value="DNA-bd_dom_put_sf"/>
</dbReference>
<dbReference type="InterPro" id="IPR047057">
    <property type="entry name" value="MerR_fam"/>
</dbReference>
<reference evidence="4 5" key="1">
    <citation type="submission" date="2017-04" db="EMBL/GenBank/DDBJ databases">
        <authorList>
            <person name="Afonso C.L."/>
            <person name="Miller P.J."/>
            <person name="Scott M.A."/>
            <person name="Spackman E."/>
            <person name="Goraichik I."/>
            <person name="Dimitrov K.M."/>
            <person name="Suarez D.L."/>
            <person name="Swayne D.E."/>
        </authorList>
    </citation>
    <scope>NUCLEOTIDE SEQUENCE [LARGE SCALE GENOMIC DNA]</scope>
    <source>
        <strain evidence="4 5">CGMCC 1.10972</strain>
    </source>
</reference>
<dbReference type="CDD" id="cd04776">
    <property type="entry name" value="HTH_GnyR"/>
    <property type="match status" value="1"/>
</dbReference>
<dbReference type="RefSeq" id="WP_084413026.1">
    <property type="nucleotide sequence ID" value="NZ_FWXR01000037.1"/>
</dbReference>
<feature type="domain" description="HTH merR-type" evidence="3">
    <location>
        <begin position="4"/>
        <end position="71"/>
    </location>
</feature>
<evidence type="ECO:0000313" key="4">
    <source>
        <dbReference type="EMBL" id="SMD13458.1"/>
    </source>
</evidence>
<keyword evidence="5" id="KW-1185">Reference proteome</keyword>
<dbReference type="GO" id="GO:0003677">
    <property type="term" value="F:DNA binding"/>
    <property type="evidence" value="ECO:0007669"/>
    <property type="project" value="UniProtKB-KW"/>
</dbReference>
<keyword evidence="1" id="KW-0238">DNA-binding</keyword>
<evidence type="ECO:0000256" key="1">
    <source>
        <dbReference type="ARBA" id="ARBA00023125"/>
    </source>
</evidence>
<dbReference type="AlphaFoldDB" id="A0A1W2EW69"/>
<dbReference type="STRING" id="937218.SAMN06297251_1378"/>
<dbReference type="Gene3D" id="1.10.1660.10">
    <property type="match status" value="1"/>
</dbReference>
<dbReference type="SUPFAM" id="SSF46955">
    <property type="entry name" value="Putative DNA-binding domain"/>
    <property type="match status" value="1"/>
</dbReference>